<comment type="caution">
    <text evidence="8">The sequence shown here is derived from an EMBL/GenBank/DDBJ whole genome shotgun (WGS) entry which is preliminary data.</text>
</comment>
<evidence type="ECO:0000256" key="1">
    <source>
        <dbReference type="ARBA" id="ARBA00022553"/>
    </source>
</evidence>
<evidence type="ECO:0000256" key="6">
    <source>
        <dbReference type="PROSITE-ProRule" id="PRU00169"/>
    </source>
</evidence>
<evidence type="ECO:0000256" key="4">
    <source>
        <dbReference type="ARBA" id="ARBA00023125"/>
    </source>
</evidence>
<dbReference type="PROSITE" id="PS50110">
    <property type="entry name" value="RESPONSE_REGULATORY"/>
    <property type="match status" value="1"/>
</dbReference>
<dbReference type="GO" id="GO:0006355">
    <property type="term" value="P:regulation of DNA-templated transcription"/>
    <property type="evidence" value="ECO:0007669"/>
    <property type="project" value="TreeGrafter"/>
</dbReference>
<accession>A0A936ZAV9</accession>
<dbReference type="GO" id="GO:0000976">
    <property type="term" value="F:transcription cis-regulatory region binding"/>
    <property type="evidence" value="ECO:0007669"/>
    <property type="project" value="TreeGrafter"/>
</dbReference>
<organism evidence="8 9">
    <name type="scientific">Microvirga aerilata</name>
    <dbReference type="NCBI Taxonomy" id="670292"/>
    <lineage>
        <taxon>Bacteria</taxon>
        <taxon>Pseudomonadati</taxon>
        <taxon>Pseudomonadota</taxon>
        <taxon>Alphaproteobacteria</taxon>
        <taxon>Hyphomicrobiales</taxon>
        <taxon>Methylobacteriaceae</taxon>
        <taxon>Microvirga</taxon>
    </lineage>
</organism>
<dbReference type="Gene3D" id="3.40.50.2300">
    <property type="match status" value="1"/>
</dbReference>
<keyword evidence="1 6" id="KW-0597">Phosphoprotein</keyword>
<dbReference type="GO" id="GO:0000156">
    <property type="term" value="F:phosphorelay response regulator activity"/>
    <property type="evidence" value="ECO:0007669"/>
    <property type="project" value="TreeGrafter"/>
</dbReference>
<feature type="modified residue" description="4-aspartylphosphate" evidence="6">
    <location>
        <position position="56"/>
    </location>
</feature>
<dbReference type="PANTHER" id="PTHR48111">
    <property type="entry name" value="REGULATOR OF RPOS"/>
    <property type="match status" value="1"/>
</dbReference>
<keyword evidence="5" id="KW-0804">Transcription</keyword>
<evidence type="ECO:0000256" key="2">
    <source>
        <dbReference type="ARBA" id="ARBA00023012"/>
    </source>
</evidence>
<dbReference type="GO" id="GO:0005829">
    <property type="term" value="C:cytosol"/>
    <property type="evidence" value="ECO:0007669"/>
    <property type="project" value="TreeGrafter"/>
</dbReference>
<dbReference type="SUPFAM" id="SSF52172">
    <property type="entry name" value="CheY-like"/>
    <property type="match status" value="1"/>
</dbReference>
<dbReference type="Proteomes" id="UP000605848">
    <property type="component" value="Unassembled WGS sequence"/>
</dbReference>
<name>A0A936ZAV9_9HYPH</name>
<sequence>MMGFAVRILILEDDPSIAFDLQAILEDEGHEVVSVVSSLLEAYRHLDDRLDCALLDIDVVGGKSFGVAEALLERHVPFAFVSASRPSDVPESLRQAAFIAKPFEERTLLQSVGDIAPRPLPCH</sequence>
<reference evidence="8" key="1">
    <citation type="submission" date="2021-01" db="EMBL/GenBank/DDBJ databases">
        <title>Microvirga sp.</title>
        <authorList>
            <person name="Kim M.K."/>
        </authorList>
    </citation>
    <scope>NUCLEOTIDE SEQUENCE</scope>
    <source>
        <strain evidence="8">5420S-16</strain>
    </source>
</reference>
<proteinExistence type="predicted"/>
<keyword evidence="3" id="KW-0805">Transcription regulation</keyword>
<keyword evidence="4" id="KW-0238">DNA-binding</keyword>
<protein>
    <submittedName>
        <fullName evidence="8">Response regulator</fullName>
    </submittedName>
</protein>
<evidence type="ECO:0000256" key="5">
    <source>
        <dbReference type="ARBA" id="ARBA00023163"/>
    </source>
</evidence>
<gene>
    <name evidence="8" type="ORF">JKG68_21040</name>
</gene>
<dbReference type="GO" id="GO:0032993">
    <property type="term" value="C:protein-DNA complex"/>
    <property type="evidence" value="ECO:0007669"/>
    <property type="project" value="TreeGrafter"/>
</dbReference>
<evidence type="ECO:0000313" key="8">
    <source>
        <dbReference type="EMBL" id="MBL0406447.1"/>
    </source>
</evidence>
<dbReference type="AlphaFoldDB" id="A0A936ZAV9"/>
<feature type="domain" description="Response regulatory" evidence="7">
    <location>
        <begin position="7"/>
        <end position="116"/>
    </location>
</feature>
<dbReference type="InterPro" id="IPR001789">
    <property type="entry name" value="Sig_transdc_resp-reg_receiver"/>
</dbReference>
<dbReference type="PANTHER" id="PTHR48111:SF1">
    <property type="entry name" value="TWO-COMPONENT RESPONSE REGULATOR ORR33"/>
    <property type="match status" value="1"/>
</dbReference>
<dbReference type="EMBL" id="JAEQMY010000041">
    <property type="protein sequence ID" value="MBL0406447.1"/>
    <property type="molecule type" value="Genomic_DNA"/>
</dbReference>
<dbReference type="SMART" id="SM00448">
    <property type="entry name" value="REC"/>
    <property type="match status" value="1"/>
</dbReference>
<evidence type="ECO:0000313" key="9">
    <source>
        <dbReference type="Proteomes" id="UP000605848"/>
    </source>
</evidence>
<dbReference type="Pfam" id="PF00072">
    <property type="entry name" value="Response_reg"/>
    <property type="match status" value="1"/>
</dbReference>
<keyword evidence="9" id="KW-1185">Reference proteome</keyword>
<evidence type="ECO:0000259" key="7">
    <source>
        <dbReference type="PROSITE" id="PS50110"/>
    </source>
</evidence>
<dbReference type="InterPro" id="IPR039420">
    <property type="entry name" value="WalR-like"/>
</dbReference>
<keyword evidence="2" id="KW-0902">Two-component regulatory system</keyword>
<evidence type="ECO:0000256" key="3">
    <source>
        <dbReference type="ARBA" id="ARBA00023015"/>
    </source>
</evidence>
<dbReference type="InterPro" id="IPR011006">
    <property type="entry name" value="CheY-like_superfamily"/>
</dbReference>